<dbReference type="PANTHER" id="PTHR14094:SF9">
    <property type="entry name" value="SIGNAL RECOGNITION PARTICLE SUBUNIT SRP72"/>
    <property type="match status" value="1"/>
</dbReference>
<evidence type="ECO:0000313" key="3">
    <source>
        <dbReference type="EMBL" id="RHY96465.1"/>
    </source>
</evidence>
<organism evidence="3 4">
    <name type="scientific">Aphanomyces astaci</name>
    <name type="common">Crayfish plague agent</name>
    <dbReference type="NCBI Taxonomy" id="112090"/>
    <lineage>
        <taxon>Eukaryota</taxon>
        <taxon>Sar</taxon>
        <taxon>Stramenopiles</taxon>
        <taxon>Oomycota</taxon>
        <taxon>Saprolegniomycetes</taxon>
        <taxon>Saprolegniales</taxon>
        <taxon>Verrucalvaceae</taxon>
        <taxon>Aphanomyces</taxon>
    </lineage>
</organism>
<dbReference type="EMBL" id="QUTG01002385">
    <property type="protein sequence ID" value="RHY96465.1"/>
    <property type="molecule type" value="Genomic_DNA"/>
</dbReference>
<protein>
    <recommendedName>
        <fullName evidence="1">Signal recognition particle subunit SRP72</fullName>
    </recommendedName>
</protein>
<feature type="region of interest" description="Disordered" evidence="2">
    <location>
        <begin position="582"/>
        <end position="609"/>
    </location>
</feature>
<name>A0A3R6WQU4_APHAT</name>
<dbReference type="Pfam" id="PF17004">
    <property type="entry name" value="SRP_TPR_like"/>
    <property type="match status" value="1"/>
</dbReference>
<keyword evidence="1" id="KW-0687">Ribonucleoprotein</keyword>
<dbReference type="PANTHER" id="PTHR14094">
    <property type="entry name" value="SIGNAL RECOGNITION PARTICLE 72"/>
    <property type="match status" value="1"/>
</dbReference>
<evidence type="ECO:0000256" key="1">
    <source>
        <dbReference type="PIRNR" id="PIRNR038922"/>
    </source>
</evidence>
<dbReference type="VEuPathDB" id="FungiDB:H257_17530"/>
<gene>
    <name evidence="3" type="ORF">DYB35_005577</name>
</gene>
<proteinExistence type="inferred from homology"/>
<feature type="compositionally biased region" description="Basic residues" evidence="2">
    <location>
        <begin position="543"/>
        <end position="555"/>
    </location>
</feature>
<dbReference type="Gene3D" id="1.25.40.10">
    <property type="entry name" value="Tetratricopeptide repeat domain"/>
    <property type="match status" value="2"/>
</dbReference>
<comment type="subcellular location">
    <subcellularLocation>
        <location evidence="1">Cytoplasm</location>
    </subcellularLocation>
</comment>
<dbReference type="Proteomes" id="UP000285712">
    <property type="component" value="Unassembled WGS sequence"/>
</dbReference>
<dbReference type="SUPFAM" id="SSF48452">
    <property type="entry name" value="TPR-like"/>
    <property type="match status" value="1"/>
</dbReference>
<dbReference type="InterPro" id="IPR026270">
    <property type="entry name" value="SRP72"/>
</dbReference>
<evidence type="ECO:0000256" key="2">
    <source>
        <dbReference type="SAM" id="MobiDB-lite"/>
    </source>
</evidence>
<comment type="similarity">
    <text evidence="1">Belongs to the SRP72 family.</text>
</comment>
<keyword evidence="1" id="KW-0733">Signal recognition particle</keyword>
<dbReference type="GO" id="GO:0043022">
    <property type="term" value="F:ribosome binding"/>
    <property type="evidence" value="ECO:0007669"/>
    <property type="project" value="TreeGrafter"/>
</dbReference>
<keyword evidence="1" id="KW-0963">Cytoplasm</keyword>
<feature type="region of interest" description="Disordered" evidence="2">
    <location>
        <begin position="543"/>
        <end position="567"/>
    </location>
</feature>
<dbReference type="GO" id="GO:0008312">
    <property type="term" value="F:7S RNA binding"/>
    <property type="evidence" value="ECO:0007669"/>
    <property type="project" value="TreeGrafter"/>
</dbReference>
<dbReference type="PIRSF" id="PIRSF038922">
    <property type="entry name" value="SRP72"/>
    <property type="match status" value="1"/>
</dbReference>
<sequence>MATEVQELYVELQGHLQRENFQKAIDTSNKIRAKAPTDVDAARVKAQCLLRTGKATLEIAVKVDGMELEQAYCHYKLKQVVEKALEVLSRIPEPKSKSALHLEAQSHYRLNNFNDSIRIYESLLSNAHASDDTVELKTNLIAAYVAAGRGAELQTRALEVLCRDSLAAEGYSAAEIEQEAAVIRVQEAYVAQLTGREEHALDIYRRVSKSNVDAGLVAVAHNNIATIQQRSSKDTFDSLKRLRSVSKETLRDKCSSSQHETILANLALVLALMHKPDEASAAVDALAQQFPHSAFLPPLQLHLALSESDDDGVVSGLADSLKGTTTASGLLTLAHLHCRLGRPAKAGDALRQIPAIQHTPGTVATLVALYDAALDAKTGAAVVDEAVRRSAKSAEVLLEGVGLAKLSQGAYASAAAAFCRLLDGGGHDVEADTRVRVLAYAVVALSYVDPTAAAARAATLPPVQSSDVSVDELVRRAPKPRGATVVVVPALAKEKKKKGENRERVLRKRAKRKAQFIASLKAKADYNPLIGLVNPDPERWIPRKQRSRRGRKNRKFVGAQGAGMGTAKDAAKLDAAARAAAKKAAPAVDKGVLVTDGPSSMNRKARKRR</sequence>
<evidence type="ECO:0000313" key="4">
    <source>
        <dbReference type="Proteomes" id="UP000285712"/>
    </source>
</evidence>
<dbReference type="GO" id="GO:0005786">
    <property type="term" value="C:signal recognition particle, endoplasmic reticulum targeting"/>
    <property type="evidence" value="ECO:0007669"/>
    <property type="project" value="UniProtKB-UniRule"/>
</dbReference>
<comment type="caution">
    <text evidence="3">The sequence shown here is derived from an EMBL/GenBank/DDBJ whole genome shotgun (WGS) entry which is preliminary data.</text>
</comment>
<comment type="function">
    <text evidence="1">Component of the signal recognition particle (SRP) complex, a ribonucleoprotein complex that mediates the cotranslational targeting of secretory and membrane proteins to the endoplasmic reticulum (ER).</text>
</comment>
<dbReference type="AlphaFoldDB" id="A0A3R6WQU4"/>
<dbReference type="GO" id="GO:0006614">
    <property type="term" value="P:SRP-dependent cotranslational protein targeting to membrane"/>
    <property type="evidence" value="ECO:0007669"/>
    <property type="project" value="UniProtKB-UniRule"/>
</dbReference>
<dbReference type="InterPro" id="IPR031545">
    <property type="entry name" value="SRP72_TPR-like"/>
</dbReference>
<reference evidence="3 4" key="1">
    <citation type="submission" date="2018-08" db="EMBL/GenBank/DDBJ databases">
        <title>Aphanomyces genome sequencing and annotation.</title>
        <authorList>
            <person name="Minardi D."/>
            <person name="Oidtmann B."/>
            <person name="Van Der Giezen M."/>
            <person name="Studholme D.J."/>
        </authorList>
    </citation>
    <scope>NUCLEOTIDE SEQUENCE [LARGE SCALE GENOMIC DNA]</scope>
    <source>
        <strain evidence="3 4">Sv</strain>
    </source>
</reference>
<dbReference type="InterPro" id="IPR011990">
    <property type="entry name" value="TPR-like_helical_dom_sf"/>
</dbReference>
<accession>A0A3R6WQU4</accession>